<dbReference type="InterPro" id="IPR013328">
    <property type="entry name" value="6PGD_dom2"/>
</dbReference>
<evidence type="ECO:0000313" key="4">
    <source>
        <dbReference type="Proteomes" id="UP000219338"/>
    </source>
</evidence>
<dbReference type="AlphaFoldDB" id="A0A284RNQ1"/>
<accession>A0A284RNQ1</accession>
<feature type="domain" description="Ketopantoate reductase N-terminal" evidence="1">
    <location>
        <begin position="6"/>
        <end position="169"/>
    </location>
</feature>
<dbReference type="OMA" id="EHNDFDR"/>
<evidence type="ECO:0008006" key="5">
    <source>
        <dbReference type="Google" id="ProtNLM"/>
    </source>
</evidence>
<dbReference type="GO" id="GO:0005737">
    <property type="term" value="C:cytoplasm"/>
    <property type="evidence" value="ECO:0007669"/>
    <property type="project" value="TreeGrafter"/>
</dbReference>
<dbReference type="OrthoDB" id="3609at2759"/>
<proteinExistence type="predicted"/>
<dbReference type="InterPro" id="IPR051402">
    <property type="entry name" value="KPR-Related"/>
</dbReference>
<dbReference type="SUPFAM" id="SSF48179">
    <property type="entry name" value="6-phosphogluconate dehydrogenase C-terminal domain-like"/>
    <property type="match status" value="1"/>
</dbReference>
<sequence>MAVKDVLLVGFGAVGAVYSLIFKQSGLARVTAVARSNYHLVKEHGMHFKSRKYGDIPGWRPDRLCPSVANAADQRYDYVVLTTKAVPELIKTPKILEPLLSALYSDKYPQPVYVIIQNGLGVEVDLYNAIKSLGKGTPRIISAAVFIATNLLAPNVVQHGAFDRPTLGMYRYRDFTTMVNTPEEDTILRDIGGILEKGGSQVTLVPEIQRLRFTKNFWNVAFSSLATLTGYTPAAIFRSPPSDPAVTYEPYVYPKTADLIKDNTLPNVKAVLTELINLGRAMGFPDTEDGLPSSLVETTVERTRVLHIEPDHSHKPSMMLDAEKGLPIEVEVILGEVVRLAKEYKVDVPRIEMMYSLLLVVQNQILRKLGK</sequence>
<feature type="domain" description="Ketopantoate reductase C-terminal" evidence="2">
    <location>
        <begin position="268"/>
        <end position="359"/>
    </location>
</feature>
<evidence type="ECO:0000259" key="2">
    <source>
        <dbReference type="Pfam" id="PF08546"/>
    </source>
</evidence>
<protein>
    <recommendedName>
        <fullName evidence="5">6-phosphogluconate dehydrogenase C-terminal domain-like protein</fullName>
    </recommendedName>
</protein>
<dbReference type="PANTHER" id="PTHR21708:SF43">
    <property type="entry name" value="KETOPANTOATE REDUCTASE C-TERMINAL DOMAIN-CONTAINING PROTEIN"/>
    <property type="match status" value="1"/>
</dbReference>
<keyword evidence="4" id="KW-1185">Reference proteome</keyword>
<dbReference type="InterPro" id="IPR013752">
    <property type="entry name" value="KPA_reductase"/>
</dbReference>
<name>A0A284RNQ1_ARMOS</name>
<dbReference type="STRING" id="47428.A0A284RNQ1"/>
<organism evidence="3 4">
    <name type="scientific">Armillaria ostoyae</name>
    <name type="common">Armillaria root rot fungus</name>
    <dbReference type="NCBI Taxonomy" id="47428"/>
    <lineage>
        <taxon>Eukaryota</taxon>
        <taxon>Fungi</taxon>
        <taxon>Dikarya</taxon>
        <taxon>Basidiomycota</taxon>
        <taxon>Agaricomycotina</taxon>
        <taxon>Agaricomycetes</taxon>
        <taxon>Agaricomycetidae</taxon>
        <taxon>Agaricales</taxon>
        <taxon>Marasmiineae</taxon>
        <taxon>Physalacriaceae</taxon>
        <taxon>Armillaria</taxon>
    </lineage>
</organism>
<dbReference type="InterPro" id="IPR008927">
    <property type="entry name" value="6-PGluconate_DH-like_C_sf"/>
</dbReference>
<dbReference type="Pfam" id="PF02558">
    <property type="entry name" value="ApbA"/>
    <property type="match status" value="1"/>
</dbReference>
<dbReference type="InterPro" id="IPR013332">
    <property type="entry name" value="KPR_N"/>
</dbReference>
<dbReference type="Proteomes" id="UP000219338">
    <property type="component" value="Unassembled WGS sequence"/>
</dbReference>
<gene>
    <name evidence="3" type="ORF">ARMOST_13754</name>
</gene>
<evidence type="ECO:0000259" key="1">
    <source>
        <dbReference type="Pfam" id="PF02558"/>
    </source>
</evidence>
<dbReference type="PANTHER" id="PTHR21708">
    <property type="entry name" value="PROBABLE 2-DEHYDROPANTOATE 2-REDUCTASE"/>
    <property type="match status" value="1"/>
</dbReference>
<dbReference type="Pfam" id="PF08546">
    <property type="entry name" value="ApbA_C"/>
    <property type="match status" value="1"/>
</dbReference>
<reference evidence="4" key="1">
    <citation type="journal article" date="2017" name="Nat. Ecol. Evol.">
        <title>Genome expansion and lineage-specific genetic innovations in the forest pathogenic fungi Armillaria.</title>
        <authorList>
            <person name="Sipos G."/>
            <person name="Prasanna A.N."/>
            <person name="Walter M.C."/>
            <person name="O'Connor E."/>
            <person name="Balint B."/>
            <person name="Krizsan K."/>
            <person name="Kiss B."/>
            <person name="Hess J."/>
            <person name="Varga T."/>
            <person name="Slot J."/>
            <person name="Riley R."/>
            <person name="Boka B."/>
            <person name="Rigling D."/>
            <person name="Barry K."/>
            <person name="Lee J."/>
            <person name="Mihaltcheva S."/>
            <person name="LaButti K."/>
            <person name="Lipzen A."/>
            <person name="Waldron R."/>
            <person name="Moloney N.M."/>
            <person name="Sperisen C."/>
            <person name="Kredics L."/>
            <person name="Vagvoelgyi C."/>
            <person name="Patrignani A."/>
            <person name="Fitzpatrick D."/>
            <person name="Nagy I."/>
            <person name="Doyle S."/>
            <person name="Anderson J.B."/>
            <person name="Grigoriev I.V."/>
            <person name="Gueldener U."/>
            <person name="Muensterkoetter M."/>
            <person name="Nagy L.G."/>
        </authorList>
    </citation>
    <scope>NUCLEOTIDE SEQUENCE [LARGE SCALE GENOMIC DNA]</scope>
    <source>
        <strain evidence="4">C18/9</strain>
    </source>
</reference>
<evidence type="ECO:0000313" key="3">
    <source>
        <dbReference type="EMBL" id="SJL10368.1"/>
    </source>
</evidence>
<dbReference type="Gene3D" id="3.40.50.720">
    <property type="entry name" value="NAD(P)-binding Rossmann-like Domain"/>
    <property type="match status" value="1"/>
</dbReference>
<dbReference type="EMBL" id="FUEG01000012">
    <property type="protein sequence ID" value="SJL10368.1"/>
    <property type="molecule type" value="Genomic_DNA"/>
</dbReference>
<dbReference type="Gene3D" id="1.10.1040.10">
    <property type="entry name" value="N-(1-d-carboxylethyl)-l-norvaline Dehydrogenase, domain 2"/>
    <property type="match status" value="1"/>
</dbReference>